<gene>
    <name evidence="1" type="ORF">AVEN_185209_1</name>
</gene>
<dbReference type="AlphaFoldDB" id="A0A4Y2S715"/>
<evidence type="ECO:0000313" key="1">
    <source>
        <dbReference type="EMBL" id="GBN83761.1"/>
    </source>
</evidence>
<organism evidence="1 2">
    <name type="scientific">Araneus ventricosus</name>
    <name type="common">Orbweaver spider</name>
    <name type="synonym">Epeira ventricosa</name>
    <dbReference type="NCBI Taxonomy" id="182803"/>
    <lineage>
        <taxon>Eukaryota</taxon>
        <taxon>Metazoa</taxon>
        <taxon>Ecdysozoa</taxon>
        <taxon>Arthropoda</taxon>
        <taxon>Chelicerata</taxon>
        <taxon>Arachnida</taxon>
        <taxon>Araneae</taxon>
        <taxon>Araneomorphae</taxon>
        <taxon>Entelegynae</taxon>
        <taxon>Araneoidea</taxon>
        <taxon>Araneidae</taxon>
        <taxon>Araneus</taxon>
    </lineage>
</organism>
<proteinExistence type="predicted"/>
<comment type="caution">
    <text evidence="1">The sequence shown here is derived from an EMBL/GenBank/DDBJ whole genome shotgun (WGS) entry which is preliminary data.</text>
</comment>
<sequence length="97" mass="10759">MRTSHSLKSSLRNQNKCSLMSILGGKELAILTGTTGHRRVNNNHGWHLLLPSLKAHGYGLCLARIIGPTNRAHLLSDLRTSPPLKRSQLPWTDLRSS</sequence>
<name>A0A4Y2S715_ARAVE</name>
<protein>
    <submittedName>
        <fullName evidence="1">Uncharacterized protein</fullName>
    </submittedName>
</protein>
<keyword evidence="2" id="KW-1185">Reference proteome</keyword>
<accession>A0A4Y2S715</accession>
<reference evidence="1 2" key="1">
    <citation type="journal article" date="2019" name="Sci. Rep.">
        <title>Orb-weaving spider Araneus ventricosus genome elucidates the spidroin gene catalogue.</title>
        <authorList>
            <person name="Kono N."/>
            <person name="Nakamura H."/>
            <person name="Ohtoshi R."/>
            <person name="Moran D.A.P."/>
            <person name="Shinohara A."/>
            <person name="Yoshida Y."/>
            <person name="Fujiwara M."/>
            <person name="Mori M."/>
            <person name="Tomita M."/>
            <person name="Arakawa K."/>
        </authorList>
    </citation>
    <scope>NUCLEOTIDE SEQUENCE [LARGE SCALE GENOMIC DNA]</scope>
</reference>
<evidence type="ECO:0000313" key="2">
    <source>
        <dbReference type="Proteomes" id="UP000499080"/>
    </source>
</evidence>
<dbReference type="EMBL" id="BGPR01020085">
    <property type="protein sequence ID" value="GBN83761.1"/>
    <property type="molecule type" value="Genomic_DNA"/>
</dbReference>
<dbReference type="Proteomes" id="UP000499080">
    <property type="component" value="Unassembled WGS sequence"/>
</dbReference>